<evidence type="ECO:0000256" key="11">
    <source>
        <dbReference type="RuleBase" id="RU000679"/>
    </source>
</evidence>
<evidence type="ECO:0000256" key="6">
    <source>
        <dbReference type="ARBA" id="ARBA00023053"/>
    </source>
</evidence>
<keyword evidence="5" id="KW-1133">Transmembrane helix</keyword>
<dbReference type="EMBL" id="KB310543">
    <property type="protein sequence ID" value="ELT91372.1"/>
    <property type="molecule type" value="Genomic_DNA"/>
</dbReference>
<dbReference type="PANTHER" id="PTHR11690">
    <property type="entry name" value="AMILORIDE-SENSITIVE SODIUM CHANNEL-RELATED"/>
    <property type="match status" value="1"/>
</dbReference>
<evidence type="ECO:0000256" key="4">
    <source>
        <dbReference type="ARBA" id="ARBA00022692"/>
    </source>
</evidence>
<keyword evidence="8" id="KW-0472">Membrane</keyword>
<evidence type="ECO:0000256" key="8">
    <source>
        <dbReference type="ARBA" id="ARBA00023136"/>
    </source>
</evidence>
<evidence type="ECO:0000256" key="7">
    <source>
        <dbReference type="ARBA" id="ARBA00023065"/>
    </source>
</evidence>
<gene>
    <name evidence="12" type="ORF">CAPTEDRAFT_201951</name>
</gene>
<dbReference type="PROSITE" id="PS01206">
    <property type="entry name" value="ASC"/>
    <property type="match status" value="1"/>
</dbReference>
<dbReference type="AlphaFoldDB" id="R7TD16"/>
<dbReference type="EnsemblMetazoa" id="CapteT201951">
    <property type="protein sequence ID" value="CapteP201951"/>
    <property type="gene ID" value="CapteG201951"/>
</dbReference>
<keyword evidence="14" id="KW-1185">Reference proteome</keyword>
<evidence type="ECO:0000256" key="3">
    <source>
        <dbReference type="ARBA" id="ARBA00022461"/>
    </source>
</evidence>
<dbReference type="InterPro" id="IPR001873">
    <property type="entry name" value="ENaC"/>
</dbReference>
<keyword evidence="3 11" id="KW-0894">Sodium channel</keyword>
<reference evidence="12 14" key="2">
    <citation type="journal article" date="2013" name="Nature">
        <title>Insights into bilaterian evolution from three spiralian genomes.</title>
        <authorList>
            <person name="Simakov O."/>
            <person name="Marletaz F."/>
            <person name="Cho S.J."/>
            <person name="Edsinger-Gonzales E."/>
            <person name="Havlak P."/>
            <person name="Hellsten U."/>
            <person name="Kuo D.H."/>
            <person name="Larsson T."/>
            <person name="Lv J."/>
            <person name="Arendt D."/>
            <person name="Savage R."/>
            <person name="Osoegawa K."/>
            <person name="de Jong P."/>
            <person name="Grimwood J."/>
            <person name="Chapman J.A."/>
            <person name="Shapiro H."/>
            <person name="Aerts A."/>
            <person name="Otillar R.P."/>
            <person name="Terry A.Y."/>
            <person name="Boore J.L."/>
            <person name="Grigoriev I.V."/>
            <person name="Lindberg D.R."/>
            <person name="Seaver E.C."/>
            <person name="Weisblat D.A."/>
            <person name="Putnam N.H."/>
            <person name="Rokhsar D.S."/>
        </authorList>
    </citation>
    <scope>NUCLEOTIDE SEQUENCE</scope>
    <source>
        <strain evidence="12 14">I ESC-2004</strain>
    </source>
</reference>
<evidence type="ECO:0000313" key="14">
    <source>
        <dbReference type="Proteomes" id="UP000014760"/>
    </source>
</evidence>
<dbReference type="InterPro" id="IPR020903">
    <property type="entry name" value="ENaC_CS"/>
</dbReference>
<dbReference type="GO" id="GO:0005886">
    <property type="term" value="C:plasma membrane"/>
    <property type="evidence" value="ECO:0007669"/>
    <property type="project" value="TreeGrafter"/>
</dbReference>
<comment type="subcellular location">
    <subcellularLocation>
        <location evidence="1">Membrane</location>
        <topology evidence="1">Multi-pass membrane protein</topology>
    </subcellularLocation>
</comment>
<dbReference type="PANTHER" id="PTHR11690:SF300">
    <property type="entry name" value="PICKPOCKET PROTEIN 19"/>
    <property type="match status" value="1"/>
</dbReference>
<name>R7TD16_CAPTE</name>
<comment type="similarity">
    <text evidence="11">Belongs to the amiloride-sensitive sodium channel (TC 1.A.6) family.</text>
</comment>
<dbReference type="GO" id="GO:0015280">
    <property type="term" value="F:ligand-gated sodium channel activity"/>
    <property type="evidence" value="ECO:0007669"/>
    <property type="project" value="TreeGrafter"/>
</dbReference>
<sequence>MPVDVGKVVIDGFLDKERRHGSQGRYIGTGDLTSLIGFANQCVLGSPRRCPSGKQTGICGLSRDSYTDRNIARKGGIFEASVWKVRKPCIGSLREYTYSQCIVDCHTNTLINKCGCKLSFMPVERNPGIGSGCTRKCVGACDATHYTPMLSSFQLSTSGINRTLIDVPVQHKLNSTDLVLKTDEDTFSKIIALMEDIIKSCEIVEWYTSSNIFDTSSSLSARLELAFKELMGIYKKEVSKLMELKHRPQQAYLVHVKPYLSFIKDELKTGIDVIKRTASLLGVNFLKILPEVSAQSLGTMLNSSISDILTVVRRILNFKTSSAVNVSEQAKLLFKPENPRLNAMVPTYLIAGKHDTATKEAYVGVLYGLLCLAMDFGSVKTDSCYIDSQTNDTKCRISRSDEEIHMDEKLKQVVENLNVSCGEHNHTMSNRSFVASIMERYSNYRKHYEALIKNMSLYEEFILKEEDEQLALFDLSLTASVEDTFKKISDTKKQSQKLIKQIAFSQFNTYFDIERMSQAAHNLGDLMTEFKTELTLLYRYLDTINQASTLEDFFPDLSENITSVVKDFILWRKPTSKLWSSELIKYMLSVDDARGAIPSGISAFLSTGARDRVLQFYDTHSEKSRESLEELEDLIAKTWISKTALYTTTLSGNVGGFMGLLLGASVISWVEIIDYVILGILHSHDAQKRGADRKDKSPSAVML</sequence>
<reference evidence="14" key="1">
    <citation type="submission" date="2012-12" db="EMBL/GenBank/DDBJ databases">
        <authorList>
            <person name="Hellsten U."/>
            <person name="Grimwood J."/>
            <person name="Chapman J.A."/>
            <person name="Shapiro H."/>
            <person name="Aerts A."/>
            <person name="Otillar R.P."/>
            <person name="Terry A.Y."/>
            <person name="Boore J.L."/>
            <person name="Simakov O."/>
            <person name="Marletaz F."/>
            <person name="Cho S.-J."/>
            <person name="Edsinger-Gonzales E."/>
            <person name="Havlak P."/>
            <person name="Kuo D.-H."/>
            <person name="Larsson T."/>
            <person name="Lv J."/>
            <person name="Arendt D."/>
            <person name="Savage R."/>
            <person name="Osoegawa K."/>
            <person name="de Jong P."/>
            <person name="Lindberg D.R."/>
            <person name="Seaver E.C."/>
            <person name="Weisblat D.A."/>
            <person name="Putnam N.H."/>
            <person name="Grigoriev I.V."/>
            <person name="Rokhsar D.S."/>
        </authorList>
    </citation>
    <scope>NUCLEOTIDE SEQUENCE</scope>
    <source>
        <strain evidence="14">I ESC-2004</strain>
    </source>
</reference>
<keyword evidence="4 11" id="KW-0812">Transmembrane</keyword>
<reference evidence="13" key="3">
    <citation type="submission" date="2015-06" db="UniProtKB">
        <authorList>
            <consortium name="EnsemblMetazoa"/>
        </authorList>
    </citation>
    <scope>IDENTIFICATION</scope>
</reference>
<dbReference type="Pfam" id="PF00858">
    <property type="entry name" value="ASC"/>
    <property type="match status" value="2"/>
</dbReference>
<dbReference type="Proteomes" id="UP000014760">
    <property type="component" value="Unassembled WGS sequence"/>
</dbReference>
<evidence type="ECO:0000256" key="10">
    <source>
        <dbReference type="ARBA" id="ARBA00023303"/>
    </source>
</evidence>
<evidence type="ECO:0000256" key="5">
    <source>
        <dbReference type="ARBA" id="ARBA00022989"/>
    </source>
</evidence>
<evidence type="ECO:0000256" key="2">
    <source>
        <dbReference type="ARBA" id="ARBA00022448"/>
    </source>
</evidence>
<accession>R7TD16</accession>
<evidence type="ECO:0000313" key="13">
    <source>
        <dbReference type="EnsemblMetazoa" id="CapteP201951"/>
    </source>
</evidence>
<dbReference type="HOGENOM" id="CLU_361792_0_0_1"/>
<evidence type="ECO:0000256" key="9">
    <source>
        <dbReference type="ARBA" id="ARBA00023201"/>
    </source>
</evidence>
<dbReference type="EMBL" id="AMQN01002948">
    <property type="status" value="NOT_ANNOTATED_CDS"/>
    <property type="molecule type" value="Genomic_DNA"/>
</dbReference>
<keyword evidence="7 11" id="KW-0406">Ion transport</keyword>
<evidence type="ECO:0000313" key="12">
    <source>
        <dbReference type="EMBL" id="ELT91372.1"/>
    </source>
</evidence>
<keyword evidence="10 11" id="KW-0407">Ion channel</keyword>
<keyword evidence="6" id="KW-0915">Sodium</keyword>
<proteinExistence type="inferred from homology"/>
<organism evidence="12">
    <name type="scientific">Capitella teleta</name>
    <name type="common">Polychaete worm</name>
    <dbReference type="NCBI Taxonomy" id="283909"/>
    <lineage>
        <taxon>Eukaryota</taxon>
        <taxon>Metazoa</taxon>
        <taxon>Spiralia</taxon>
        <taxon>Lophotrochozoa</taxon>
        <taxon>Annelida</taxon>
        <taxon>Polychaeta</taxon>
        <taxon>Sedentaria</taxon>
        <taxon>Scolecida</taxon>
        <taxon>Capitellidae</taxon>
        <taxon>Capitella</taxon>
    </lineage>
</organism>
<keyword evidence="2 11" id="KW-0813">Transport</keyword>
<dbReference type="Gene3D" id="1.10.287.770">
    <property type="entry name" value="YojJ-like"/>
    <property type="match status" value="1"/>
</dbReference>
<keyword evidence="9 11" id="KW-0739">Sodium transport</keyword>
<protein>
    <submittedName>
        <fullName evidence="12 13">Uncharacterized protein</fullName>
    </submittedName>
</protein>
<evidence type="ECO:0000256" key="1">
    <source>
        <dbReference type="ARBA" id="ARBA00004141"/>
    </source>
</evidence>